<feature type="domain" description="HTH lacI-type" evidence="4">
    <location>
        <begin position="4"/>
        <end position="58"/>
    </location>
</feature>
<keyword evidence="2" id="KW-0238">DNA-binding</keyword>
<keyword evidence="3" id="KW-0804">Transcription</keyword>
<dbReference type="Gene3D" id="3.40.50.2300">
    <property type="match status" value="2"/>
</dbReference>
<dbReference type="SMART" id="SM00354">
    <property type="entry name" value="HTH_LACI"/>
    <property type="match status" value="1"/>
</dbReference>
<name>A0A3D9QW19_9BACL</name>
<organism evidence="5 6">
    <name type="scientific">Paenibacillus taihuensis</name>
    <dbReference type="NCBI Taxonomy" id="1156355"/>
    <lineage>
        <taxon>Bacteria</taxon>
        <taxon>Bacillati</taxon>
        <taxon>Bacillota</taxon>
        <taxon>Bacilli</taxon>
        <taxon>Bacillales</taxon>
        <taxon>Paenibacillaceae</taxon>
        <taxon>Paenibacillus</taxon>
    </lineage>
</organism>
<sequence length="336" mass="37170">MSKATIKQVALEAEVSTATVSRVLNDSGFVSDEVKSRVLDVVNRLNYQPSAIARSLKQDKTFMIGVIVPDISNPYFMGISRGVEDVVGQEGFQLIFCSSDENPEKEKKLLQLMQEKRVDAIVLATSGDNDAILERLSDSGMPIVLIDRKLKSKEAGSKLDLVAEDNIDGASRLTRKLLEAGHVRIGVVNGPSRVSTGRERYAGVLKAMKEFGLDTNPLVFNGKDFSIEDGIRAVRKFLSEEERPTAIVSLNNRMSLGVLLEIVRSGLRIPDDIAVASFGEVEAGALLKNPGLYYMDQRPYEMGQKAGEILLRRIRKDETQSNAQLELFYNEINRFG</sequence>
<reference evidence="5 6" key="1">
    <citation type="submission" date="2018-08" db="EMBL/GenBank/DDBJ databases">
        <title>Genomic Encyclopedia of Type Strains, Phase III (KMG-III): the genomes of soil and plant-associated and newly described type strains.</title>
        <authorList>
            <person name="Whitman W."/>
        </authorList>
    </citation>
    <scope>NUCLEOTIDE SEQUENCE [LARGE SCALE GENOMIC DNA]</scope>
    <source>
        <strain evidence="5 6">CGMCC 1.10966</strain>
    </source>
</reference>
<dbReference type="PANTHER" id="PTHR30146:SF109">
    <property type="entry name" value="HTH-TYPE TRANSCRIPTIONAL REGULATOR GALS"/>
    <property type="match status" value="1"/>
</dbReference>
<dbReference type="CDD" id="cd01392">
    <property type="entry name" value="HTH_LacI"/>
    <property type="match status" value="1"/>
</dbReference>
<dbReference type="InterPro" id="IPR010982">
    <property type="entry name" value="Lambda_DNA-bd_dom_sf"/>
</dbReference>
<dbReference type="SUPFAM" id="SSF53822">
    <property type="entry name" value="Periplasmic binding protein-like I"/>
    <property type="match status" value="1"/>
</dbReference>
<keyword evidence="1" id="KW-0805">Transcription regulation</keyword>
<dbReference type="Pfam" id="PF00356">
    <property type="entry name" value="LacI"/>
    <property type="match status" value="1"/>
</dbReference>
<dbReference type="InterPro" id="IPR001761">
    <property type="entry name" value="Peripla_BP/Lac1_sug-bd_dom"/>
</dbReference>
<evidence type="ECO:0000313" key="6">
    <source>
        <dbReference type="Proteomes" id="UP000256304"/>
    </source>
</evidence>
<dbReference type="GO" id="GO:0003700">
    <property type="term" value="F:DNA-binding transcription factor activity"/>
    <property type="evidence" value="ECO:0007669"/>
    <property type="project" value="TreeGrafter"/>
</dbReference>
<evidence type="ECO:0000256" key="3">
    <source>
        <dbReference type="ARBA" id="ARBA00023163"/>
    </source>
</evidence>
<gene>
    <name evidence="5" type="ORF">A8990_13362</name>
</gene>
<proteinExistence type="predicted"/>
<dbReference type="OrthoDB" id="1639518at2"/>
<dbReference type="PANTHER" id="PTHR30146">
    <property type="entry name" value="LACI-RELATED TRANSCRIPTIONAL REPRESSOR"/>
    <property type="match status" value="1"/>
</dbReference>
<keyword evidence="6" id="KW-1185">Reference proteome</keyword>
<dbReference type="InterPro" id="IPR028082">
    <property type="entry name" value="Peripla_BP_I"/>
</dbReference>
<evidence type="ECO:0000256" key="2">
    <source>
        <dbReference type="ARBA" id="ARBA00023125"/>
    </source>
</evidence>
<protein>
    <submittedName>
        <fullName evidence="5">LacI family transcriptional regulator</fullName>
    </submittedName>
</protein>
<evidence type="ECO:0000313" key="5">
    <source>
        <dbReference type="EMBL" id="REE69597.1"/>
    </source>
</evidence>
<dbReference type="GO" id="GO:0000976">
    <property type="term" value="F:transcription cis-regulatory region binding"/>
    <property type="evidence" value="ECO:0007669"/>
    <property type="project" value="TreeGrafter"/>
</dbReference>
<dbReference type="CDD" id="cd06267">
    <property type="entry name" value="PBP1_LacI_sugar_binding-like"/>
    <property type="match status" value="1"/>
</dbReference>
<dbReference type="SUPFAM" id="SSF47413">
    <property type="entry name" value="lambda repressor-like DNA-binding domains"/>
    <property type="match status" value="1"/>
</dbReference>
<evidence type="ECO:0000256" key="1">
    <source>
        <dbReference type="ARBA" id="ARBA00023015"/>
    </source>
</evidence>
<dbReference type="EMBL" id="QTTN01000033">
    <property type="protein sequence ID" value="REE69597.1"/>
    <property type="molecule type" value="Genomic_DNA"/>
</dbReference>
<accession>A0A3D9QW19</accession>
<dbReference type="PROSITE" id="PS50932">
    <property type="entry name" value="HTH_LACI_2"/>
    <property type="match status" value="1"/>
</dbReference>
<dbReference type="RefSeq" id="WP_116191362.1">
    <property type="nucleotide sequence ID" value="NZ_QTTN01000033.1"/>
</dbReference>
<dbReference type="InterPro" id="IPR000843">
    <property type="entry name" value="HTH_LacI"/>
</dbReference>
<comment type="caution">
    <text evidence="5">The sequence shown here is derived from an EMBL/GenBank/DDBJ whole genome shotgun (WGS) entry which is preliminary data.</text>
</comment>
<dbReference type="AlphaFoldDB" id="A0A3D9QW19"/>
<dbReference type="Proteomes" id="UP000256304">
    <property type="component" value="Unassembled WGS sequence"/>
</dbReference>
<evidence type="ECO:0000259" key="4">
    <source>
        <dbReference type="PROSITE" id="PS50932"/>
    </source>
</evidence>
<dbReference type="Pfam" id="PF00532">
    <property type="entry name" value="Peripla_BP_1"/>
    <property type="match status" value="1"/>
</dbReference>
<dbReference type="Gene3D" id="1.10.260.40">
    <property type="entry name" value="lambda repressor-like DNA-binding domains"/>
    <property type="match status" value="1"/>
</dbReference>